<dbReference type="AlphaFoldDB" id="A0A7L4MW09"/>
<dbReference type="PROSITE" id="PS51064">
    <property type="entry name" value="IRS_PTB"/>
    <property type="match status" value="1"/>
</dbReference>
<dbReference type="GO" id="GO:0005737">
    <property type="term" value="C:cytoplasm"/>
    <property type="evidence" value="ECO:0007669"/>
    <property type="project" value="TreeGrafter"/>
</dbReference>
<dbReference type="Proteomes" id="UP000583049">
    <property type="component" value="Unassembled WGS sequence"/>
</dbReference>
<dbReference type="Gene3D" id="2.30.29.30">
    <property type="entry name" value="Pleckstrin-homology domain (PH domain)/Phosphotyrosine-binding domain (PTB)"/>
    <property type="match status" value="1"/>
</dbReference>
<evidence type="ECO:0000313" key="4">
    <source>
        <dbReference type="EMBL" id="NXY80044.1"/>
    </source>
</evidence>
<dbReference type="SMART" id="SM00310">
    <property type="entry name" value="PTBI"/>
    <property type="match status" value="1"/>
</dbReference>
<feature type="non-terminal residue" evidence="4">
    <location>
        <position position="350"/>
    </location>
</feature>
<feature type="compositionally biased region" description="Basic and acidic residues" evidence="2">
    <location>
        <begin position="131"/>
        <end position="148"/>
    </location>
</feature>
<accession>A0A7L4MW09</accession>
<feature type="compositionally biased region" description="Basic and acidic residues" evidence="2">
    <location>
        <begin position="102"/>
        <end position="117"/>
    </location>
</feature>
<evidence type="ECO:0000259" key="3">
    <source>
        <dbReference type="PROSITE" id="PS51064"/>
    </source>
</evidence>
<dbReference type="SUPFAM" id="SSF50729">
    <property type="entry name" value="PH domain-like"/>
    <property type="match status" value="1"/>
</dbReference>
<dbReference type="InterPro" id="IPR002404">
    <property type="entry name" value="IRS_PTB"/>
</dbReference>
<dbReference type="Pfam" id="PF02174">
    <property type="entry name" value="IRS"/>
    <property type="match status" value="1"/>
</dbReference>
<dbReference type="PANTHER" id="PTHR21258">
    <property type="entry name" value="DOCKING PROTEIN RELATED"/>
    <property type="match status" value="1"/>
</dbReference>
<proteinExistence type="predicted"/>
<comment type="caution">
    <text evidence="4">The sequence shown here is derived from an EMBL/GenBank/DDBJ whole genome shotgun (WGS) entry which is preliminary data.</text>
</comment>
<feature type="non-terminal residue" evidence="4">
    <location>
        <position position="1"/>
    </location>
</feature>
<feature type="region of interest" description="Disordered" evidence="2">
    <location>
        <begin position="99"/>
        <end position="164"/>
    </location>
</feature>
<gene>
    <name evidence="4" type="primary">Dok2</name>
    <name evidence="4" type="ORF">GLAPRA_R12837</name>
</gene>
<dbReference type="EMBL" id="VWPO01006793">
    <property type="protein sequence ID" value="NXY80044.1"/>
    <property type="molecule type" value="Genomic_DNA"/>
</dbReference>
<dbReference type="InterPro" id="IPR011993">
    <property type="entry name" value="PH-like_dom_sf"/>
</dbReference>
<keyword evidence="1" id="KW-0597">Phosphoprotein</keyword>
<feature type="region of interest" description="Disordered" evidence="2">
    <location>
        <begin position="241"/>
        <end position="318"/>
    </location>
</feature>
<dbReference type="InterPro" id="IPR037751">
    <property type="entry name" value="Dok1/2/3_PTB"/>
</dbReference>
<evidence type="ECO:0000313" key="5">
    <source>
        <dbReference type="Proteomes" id="UP000583049"/>
    </source>
</evidence>
<dbReference type="CDD" id="cd01203">
    <property type="entry name" value="PTB_DOK1_DOK2_DOK3"/>
    <property type="match status" value="1"/>
</dbReference>
<dbReference type="GO" id="GO:0043410">
    <property type="term" value="P:positive regulation of MAPK cascade"/>
    <property type="evidence" value="ECO:0007669"/>
    <property type="project" value="TreeGrafter"/>
</dbReference>
<sequence>GLEQAFKVTVRATESSERCRLWGRCILRAGEEALELLDLPTLEIIYSWPYRFLRRFGRDKVTFSFEAGRRCASGEGNFEFETRQGNEIFQAIESAINLHRGRVAEEPRRGGPGDEPPRPLGHAKMPSWSQGHEEPGGTKPEPTWEGKGPKAKPAMLPLGTGEPPGTFLPSRGADCPYAEPCNSLRRGNPPGPEKGWRQDAPAKAATESEYAVPFDTIAKTFVAGKFGTLACGPEEVPDPFYHSIGAAGGQAGQQPPPRRPAAKPDHIYDEPEGLSPHTVYDEPEEVKGEAWRLQAASEEPPGHEYPYNPQRDDYAVPKRPVPLRQPFLLQGKEWLGDTEYDNVALKLAKK</sequence>
<evidence type="ECO:0000256" key="2">
    <source>
        <dbReference type="SAM" id="MobiDB-lite"/>
    </source>
</evidence>
<evidence type="ECO:0000256" key="1">
    <source>
        <dbReference type="ARBA" id="ARBA00022553"/>
    </source>
</evidence>
<organism evidence="4 5">
    <name type="scientific">Glareola pratincola</name>
    <name type="common">Collared pratincole</name>
    <name type="synonym">Hirundo pratincola</name>
    <dbReference type="NCBI Taxonomy" id="43316"/>
    <lineage>
        <taxon>Eukaryota</taxon>
        <taxon>Metazoa</taxon>
        <taxon>Chordata</taxon>
        <taxon>Craniata</taxon>
        <taxon>Vertebrata</taxon>
        <taxon>Euteleostomi</taxon>
        <taxon>Archelosauria</taxon>
        <taxon>Archosauria</taxon>
        <taxon>Dinosauria</taxon>
        <taxon>Saurischia</taxon>
        <taxon>Theropoda</taxon>
        <taxon>Coelurosauria</taxon>
        <taxon>Aves</taxon>
        <taxon>Neognathae</taxon>
        <taxon>Neoaves</taxon>
        <taxon>Charadriiformes</taxon>
        <taxon>Glareolidae</taxon>
        <taxon>Glareola</taxon>
    </lineage>
</organism>
<protein>
    <submittedName>
        <fullName evidence="4">DOK2 protein</fullName>
    </submittedName>
</protein>
<dbReference type="InterPro" id="IPR050996">
    <property type="entry name" value="Docking_Protein_DOK"/>
</dbReference>
<dbReference type="GO" id="GO:0007265">
    <property type="term" value="P:Ras protein signal transduction"/>
    <property type="evidence" value="ECO:0007669"/>
    <property type="project" value="TreeGrafter"/>
</dbReference>
<dbReference type="PANTHER" id="PTHR21258:SF14">
    <property type="entry name" value="DOCKING PROTEIN 2"/>
    <property type="match status" value="1"/>
</dbReference>
<keyword evidence="5" id="KW-1185">Reference proteome</keyword>
<reference evidence="4 5" key="1">
    <citation type="submission" date="2019-09" db="EMBL/GenBank/DDBJ databases">
        <title>Bird 10,000 Genomes (B10K) Project - Family phase.</title>
        <authorList>
            <person name="Zhang G."/>
        </authorList>
    </citation>
    <scope>NUCLEOTIDE SEQUENCE [LARGE SCALE GENOMIC DNA]</scope>
    <source>
        <strain evidence="4">B10K-CU-031-08</strain>
        <tissue evidence="4">Muscle</tissue>
    </source>
</reference>
<dbReference type="SMART" id="SM01244">
    <property type="entry name" value="IRS"/>
    <property type="match status" value="1"/>
</dbReference>
<name>A0A7L4MW09_GLAPT</name>
<feature type="domain" description="IRS-type PTB" evidence="3">
    <location>
        <begin position="2"/>
        <end position="106"/>
    </location>
</feature>
<dbReference type="GO" id="GO:0007169">
    <property type="term" value="P:cell surface receptor protein tyrosine kinase signaling pathway"/>
    <property type="evidence" value="ECO:0007669"/>
    <property type="project" value="TreeGrafter"/>
</dbReference>